<reference evidence="10 11" key="1">
    <citation type="submission" date="2019-02" db="EMBL/GenBank/DDBJ databases">
        <title>Genome sequences of Aliivibrio finisterrensis strains from farmed Atlantic salmon.</title>
        <authorList>
            <person name="Bowman J.P."/>
        </authorList>
    </citation>
    <scope>NUCLEOTIDE SEQUENCE [LARGE SCALE GENOMIC DNA]</scope>
    <source>
        <strain evidence="9 12">A21</strain>
        <strain evidence="7 10">A32</strain>
        <strain evidence="8 11">A46</strain>
    </source>
</reference>
<evidence type="ECO:0000313" key="12">
    <source>
        <dbReference type="Proteomes" id="UP000294166"/>
    </source>
</evidence>
<dbReference type="PANTHER" id="PTHR33841">
    <property type="entry name" value="DNA METHYLTRANSFERASE YEEA-RELATED"/>
    <property type="match status" value="1"/>
</dbReference>
<proteinExistence type="predicted"/>
<sequence>MKKEIFNFLKSYSCGTLETNRLIVSSFMMANKLDVPRNKLICSLFINKDDSDFEQLIEFNNRHQISTIEDLITAFEFVISPEEKVVTGAIYTPIKIREFIVTNVLSQFLPDKPSVCDIACGCGGFLYTSTETLKENLDITYKEIFETLIFGVDLMDYSILRTQILLSLQAIIGGEDEEEFRFNLYVGNSLDFDFNDVVSNFSGFSAIVGNPPYVCSRNLDTVSKSLLKKWEVSSTGHPDLYIPFFEIALSFLKESGFLGYITMNSFFKSLNGRALRAYFSRNMFKMRILDFGGVQVFDSRSTYTCICLIQNNPTGHISYKKVTSIDKLSFKNLSKLTYQKLDDHNGWNFQSYKIINKIESIGTPFYKVFNTSSGIATLKNNVFIIDYINEDEKYYYLSGDEKVEKSVCVDIINPNKFIRTNDIDKIKKKIIFPYIYVDNRASIISESEFKKKYKFTYKYLKTHEKDLLSRDKGKGIYPEWYAFGRTQGLDKRKYKLFFPHITPVIPNFVLTDDDSLLFRNGMSLISDDKNSMLLAQKIMKSNLFWFYIENTSKPYGSNYYSLSRNYIKSFGIYDFSEEQKEYIINENDQEKVNEFLEELYGVHIPI</sequence>
<evidence type="ECO:0000313" key="10">
    <source>
        <dbReference type="Proteomes" id="UP000293465"/>
    </source>
</evidence>
<dbReference type="SUPFAM" id="SSF53335">
    <property type="entry name" value="S-adenosyl-L-methionine-dependent methyltransferases"/>
    <property type="match status" value="1"/>
</dbReference>
<dbReference type="GeneID" id="56276065"/>
<evidence type="ECO:0000256" key="5">
    <source>
        <dbReference type="ARBA" id="ARBA00047942"/>
    </source>
</evidence>
<dbReference type="InterPro" id="IPR011639">
    <property type="entry name" value="MethylTrfase_TaqI-like_dom"/>
</dbReference>
<keyword evidence="3 7" id="KW-0808">Transferase</keyword>
<dbReference type="InterPro" id="IPR029063">
    <property type="entry name" value="SAM-dependent_MTases_sf"/>
</dbReference>
<dbReference type="InterPro" id="IPR002052">
    <property type="entry name" value="DNA_methylase_N6_adenine_CS"/>
</dbReference>
<evidence type="ECO:0000313" key="8">
    <source>
        <dbReference type="EMBL" id="RYU52247.1"/>
    </source>
</evidence>
<evidence type="ECO:0000259" key="6">
    <source>
        <dbReference type="Pfam" id="PF07669"/>
    </source>
</evidence>
<dbReference type="EMBL" id="SEZJ01000012">
    <property type="protein sequence ID" value="RYU45517.1"/>
    <property type="molecule type" value="Genomic_DNA"/>
</dbReference>
<dbReference type="PROSITE" id="PS00092">
    <property type="entry name" value="N6_MTASE"/>
    <property type="match status" value="1"/>
</dbReference>
<dbReference type="Proteomes" id="UP000294166">
    <property type="component" value="Unassembled WGS sequence"/>
</dbReference>
<evidence type="ECO:0000313" key="9">
    <source>
        <dbReference type="EMBL" id="RYU60062.1"/>
    </source>
</evidence>
<dbReference type="Proteomes" id="UP000294063">
    <property type="component" value="Unassembled WGS sequence"/>
</dbReference>
<keyword evidence="2 7" id="KW-0489">Methyltransferase</keyword>
<dbReference type="PRINTS" id="PR00507">
    <property type="entry name" value="N12N6MTFRASE"/>
</dbReference>
<feature type="domain" description="Type II methyltransferase M.TaqI-like" evidence="6">
    <location>
        <begin position="150"/>
        <end position="297"/>
    </location>
</feature>
<evidence type="ECO:0000313" key="11">
    <source>
        <dbReference type="Proteomes" id="UP000294063"/>
    </source>
</evidence>
<dbReference type="Gene3D" id="3.40.50.150">
    <property type="entry name" value="Vaccinia Virus protein VP39"/>
    <property type="match status" value="1"/>
</dbReference>
<evidence type="ECO:0000256" key="1">
    <source>
        <dbReference type="ARBA" id="ARBA00011900"/>
    </source>
</evidence>
<name>A0A4Q5KHD7_9GAMM</name>
<protein>
    <recommendedName>
        <fullName evidence="1">site-specific DNA-methyltransferase (adenine-specific)</fullName>
        <ecNumber evidence="1">2.1.1.72</ecNumber>
    </recommendedName>
</protein>
<dbReference type="Proteomes" id="UP000293465">
    <property type="component" value="Unassembled WGS sequence"/>
</dbReference>
<dbReference type="EMBL" id="SEZK01000009">
    <property type="protein sequence ID" value="RYU52247.1"/>
    <property type="molecule type" value="Genomic_DNA"/>
</dbReference>
<dbReference type="GO" id="GO:0009007">
    <property type="term" value="F:site-specific DNA-methyltransferase (adenine-specific) activity"/>
    <property type="evidence" value="ECO:0007669"/>
    <property type="project" value="UniProtKB-EC"/>
</dbReference>
<dbReference type="Pfam" id="PF07669">
    <property type="entry name" value="Eco57I"/>
    <property type="match status" value="1"/>
</dbReference>
<accession>A0A4Q5KHD7</accession>
<dbReference type="InterPro" id="IPR050953">
    <property type="entry name" value="N4_N6_ade-DNA_methylase"/>
</dbReference>
<keyword evidence="4" id="KW-0949">S-adenosyl-L-methionine</keyword>
<comment type="catalytic activity">
    <reaction evidence="5">
        <text>a 2'-deoxyadenosine in DNA + S-adenosyl-L-methionine = an N(6)-methyl-2'-deoxyadenosine in DNA + S-adenosyl-L-homocysteine + H(+)</text>
        <dbReference type="Rhea" id="RHEA:15197"/>
        <dbReference type="Rhea" id="RHEA-COMP:12418"/>
        <dbReference type="Rhea" id="RHEA-COMP:12419"/>
        <dbReference type="ChEBI" id="CHEBI:15378"/>
        <dbReference type="ChEBI" id="CHEBI:57856"/>
        <dbReference type="ChEBI" id="CHEBI:59789"/>
        <dbReference type="ChEBI" id="CHEBI:90615"/>
        <dbReference type="ChEBI" id="CHEBI:90616"/>
        <dbReference type="EC" id="2.1.1.72"/>
    </reaction>
</comment>
<gene>
    <name evidence="7" type="ORF">ERW49_13435</name>
    <name evidence="9" type="ORF">ERW53_19555</name>
    <name evidence="8" type="ORF">ERW57_07060</name>
</gene>
<dbReference type="OrthoDB" id="9784823at2"/>
<dbReference type="RefSeq" id="WP_130047803.1">
    <property type="nucleotide sequence ID" value="NZ_SEZJ01000012.1"/>
</dbReference>
<dbReference type="EC" id="2.1.1.72" evidence="1"/>
<dbReference type="GO" id="GO:0006304">
    <property type="term" value="P:DNA modification"/>
    <property type="evidence" value="ECO:0007669"/>
    <property type="project" value="InterPro"/>
</dbReference>
<organism evidence="7 10">
    <name type="scientific">Aliivibrio finisterrensis</name>
    <dbReference type="NCBI Taxonomy" id="511998"/>
    <lineage>
        <taxon>Bacteria</taxon>
        <taxon>Pseudomonadati</taxon>
        <taxon>Pseudomonadota</taxon>
        <taxon>Gammaproteobacteria</taxon>
        <taxon>Vibrionales</taxon>
        <taxon>Vibrionaceae</taxon>
        <taxon>Aliivibrio</taxon>
    </lineage>
</organism>
<dbReference type="PANTHER" id="PTHR33841:SF1">
    <property type="entry name" value="DNA METHYLTRANSFERASE A"/>
    <property type="match status" value="1"/>
</dbReference>
<evidence type="ECO:0000256" key="4">
    <source>
        <dbReference type="ARBA" id="ARBA00022691"/>
    </source>
</evidence>
<dbReference type="GO" id="GO:0003676">
    <property type="term" value="F:nucleic acid binding"/>
    <property type="evidence" value="ECO:0007669"/>
    <property type="project" value="InterPro"/>
</dbReference>
<evidence type="ECO:0000256" key="3">
    <source>
        <dbReference type="ARBA" id="ARBA00022679"/>
    </source>
</evidence>
<dbReference type="AlphaFoldDB" id="A0A4Q5KHD7"/>
<keyword evidence="12" id="KW-1185">Reference proteome</keyword>
<evidence type="ECO:0000313" key="7">
    <source>
        <dbReference type="EMBL" id="RYU45517.1"/>
    </source>
</evidence>
<comment type="caution">
    <text evidence="7">The sequence shown here is derived from an EMBL/GenBank/DDBJ whole genome shotgun (WGS) entry which is preliminary data.</text>
</comment>
<evidence type="ECO:0000256" key="2">
    <source>
        <dbReference type="ARBA" id="ARBA00022603"/>
    </source>
</evidence>
<dbReference type="GO" id="GO:0032259">
    <property type="term" value="P:methylation"/>
    <property type="evidence" value="ECO:0007669"/>
    <property type="project" value="UniProtKB-KW"/>
</dbReference>
<dbReference type="EMBL" id="SEZN01000058">
    <property type="protein sequence ID" value="RYU60062.1"/>
    <property type="molecule type" value="Genomic_DNA"/>
</dbReference>